<reference evidence="1 2" key="1">
    <citation type="submission" date="2020-07" db="EMBL/GenBank/DDBJ databases">
        <title>Sequencing the genomes of 1000 actinobacteria strains.</title>
        <authorList>
            <person name="Klenk H.-P."/>
        </authorList>
    </citation>
    <scope>NUCLEOTIDE SEQUENCE [LARGE SCALE GENOMIC DNA]</scope>
    <source>
        <strain evidence="1 2">DSM 29531</strain>
    </source>
</reference>
<sequence length="153" mass="16766">MQNTQVRVLVAATVALLLLTGGFVWWSMPRGSVALPGPATSPTDVVRAYVRALDARDYTTSNSIQTMGPDLEQHGWFGGPTITHLKITGAAPVATGADFPDSRVTRYRQVAVVDTDAVFHDWSGMQDGRQPWSYYLVRSSSTQPWRIADWGQG</sequence>
<gene>
    <name evidence="1" type="ORF">HNR15_000584</name>
</gene>
<name>A0A853DFE5_9MICO</name>
<dbReference type="Proteomes" id="UP000571817">
    <property type="component" value="Unassembled WGS sequence"/>
</dbReference>
<dbReference type="RefSeq" id="WP_179479007.1">
    <property type="nucleotide sequence ID" value="NZ_JACCFW010000001.1"/>
</dbReference>
<proteinExistence type="predicted"/>
<dbReference type="AlphaFoldDB" id="A0A853DFE5"/>
<evidence type="ECO:0008006" key="3">
    <source>
        <dbReference type="Google" id="ProtNLM"/>
    </source>
</evidence>
<comment type="caution">
    <text evidence="1">The sequence shown here is derived from an EMBL/GenBank/DDBJ whole genome shotgun (WGS) entry which is preliminary data.</text>
</comment>
<evidence type="ECO:0000313" key="2">
    <source>
        <dbReference type="Proteomes" id="UP000571817"/>
    </source>
</evidence>
<evidence type="ECO:0000313" key="1">
    <source>
        <dbReference type="EMBL" id="NYJ73621.1"/>
    </source>
</evidence>
<organism evidence="1 2">
    <name type="scientific">Allobranchiibius huperziae</name>
    <dbReference type="NCBI Taxonomy" id="1874116"/>
    <lineage>
        <taxon>Bacteria</taxon>
        <taxon>Bacillati</taxon>
        <taxon>Actinomycetota</taxon>
        <taxon>Actinomycetes</taxon>
        <taxon>Micrococcales</taxon>
        <taxon>Dermacoccaceae</taxon>
        <taxon>Allobranchiibius</taxon>
    </lineage>
</organism>
<accession>A0A853DFE5</accession>
<protein>
    <recommendedName>
        <fullName evidence="3">DUF4829 domain-containing protein</fullName>
    </recommendedName>
</protein>
<dbReference type="EMBL" id="JACCFW010000001">
    <property type="protein sequence ID" value="NYJ73621.1"/>
    <property type="molecule type" value="Genomic_DNA"/>
</dbReference>
<keyword evidence="2" id="KW-1185">Reference proteome</keyword>